<evidence type="ECO:0000313" key="3">
    <source>
        <dbReference type="Proteomes" id="UP001165044"/>
    </source>
</evidence>
<protein>
    <recommendedName>
        <fullName evidence="1">AMMECR1 domain-containing protein</fullName>
    </recommendedName>
</protein>
<organism evidence="2 3">
    <name type="scientific">Geothrix edaphica</name>
    <dbReference type="NCBI Taxonomy" id="2927976"/>
    <lineage>
        <taxon>Bacteria</taxon>
        <taxon>Pseudomonadati</taxon>
        <taxon>Acidobacteriota</taxon>
        <taxon>Holophagae</taxon>
        <taxon>Holophagales</taxon>
        <taxon>Holophagaceae</taxon>
        <taxon>Geothrix</taxon>
    </lineage>
</organism>
<dbReference type="Gene3D" id="3.30.700.20">
    <property type="entry name" value="Hypothetical protein ph0010, domain 1"/>
    <property type="match status" value="1"/>
</dbReference>
<dbReference type="InterPro" id="IPR027623">
    <property type="entry name" value="AmmeMemoSam_A"/>
</dbReference>
<evidence type="ECO:0000313" key="2">
    <source>
        <dbReference type="EMBL" id="GLH66054.1"/>
    </source>
</evidence>
<dbReference type="Pfam" id="PF01871">
    <property type="entry name" value="AMMECR1"/>
    <property type="match status" value="1"/>
</dbReference>
<dbReference type="InterPro" id="IPR036071">
    <property type="entry name" value="AMMECR1_dom_sf"/>
</dbReference>
<dbReference type="NCBIfam" id="TIGR00296">
    <property type="entry name" value="TIGR00296 family protein"/>
    <property type="match status" value="1"/>
</dbReference>
<keyword evidence="3" id="KW-1185">Reference proteome</keyword>
<evidence type="ECO:0000259" key="1">
    <source>
        <dbReference type="PROSITE" id="PS51112"/>
    </source>
</evidence>
<dbReference type="InterPro" id="IPR027485">
    <property type="entry name" value="AMMECR1_N"/>
</dbReference>
<feature type="domain" description="AMMECR1" evidence="1">
    <location>
        <begin position="9"/>
        <end position="193"/>
    </location>
</feature>
<dbReference type="NCBIfam" id="TIGR04335">
    <property type="entry name" value="AmmeMemoSam_A"/>
    <property type="match status" value="1"/>
</dbReference>
<dbReference type="InterPro" id="IPR002733">
    <property type="entry name" value="AMMECR1_domain"/>
</dbReference>
<dbReference type="Proteomes" id="UP001165044">
    <property type="component" value="Unassembled WGS sequence"/>
</dbReference>
<proteinExistence type="predicted"/>
<comment type="caution">
    <text evidence="2">The sequence shown here is derived from an EMBL/GenBank/DDBJ whole genome shotgun (WGS) entry which is preliminary data.</text>
</comment>
<dbReference type="EMBL" id="BSDC01000001">
    <property type="protein sequence ID" value="GLH66054.1"/>
    <property type="molecule type" value="Genomic_DNA"/>
</dbReference>
<dbReference type="PROSITE" id="PS51112">
    <property type="entry name" value="AMMECR1"/>
    <property type="match status" value="1"/>
</dbReference>
<sequence>MTQPPTLTDRGPTLLAIARGAVAERLGLVAPPCAEARWLEEPGATFVTLHRHGQLRGCVGTLSPHRPLGEDVAANAREAAFHDTRFPPLARSEYADTGFEVSLLSPLEPIPFESRAQLLGLLRPHEDGLVLTWQGHRGAFLPQVWEQLPDPADFLAHLNQKAGLPPDAWNDGMRLSRFTVTRFQEEVGVGSSG</sequence>
<dbReference type="Gene3D" id="3.30.1490.150">
    <property type="entry name" value="Hypothetical protein ph0010, domain 2"/>
    <property type="match status" value="1"/>
</dbReference>
<name>A0ABQ5PUK9_9BACT</name>
<dbReference type="SUPFAM" id="SSF143447">
    <property type="entry name" value="AMMECR1-like"/>
    <property type="match status" value="1"/>
</dbReference>
<dbReference type="RefSeq" id="WP_285606142.1">
    <property type="nucleotide sequence ID" value="NZ_BSDC01000001.1"/>
</dbReference>
<dbReference type="PANTHER" id="PTHR13016:SF0">
    <property type="entry name" value="AMME SYNDROME CANDIDATE GENE 1 PROTEIN"/>
    <property type="match status" value="1"/>
</dbReference>
<reference evidence="2" key="1">
    <citation type="journal article" date="2023" name="Antonie Van Leeuwenhoek">
        <title>Mesoterricola silvestris gen. nov., sp. nov., Mesoterricola sediminis sp. nov., Geothrix oryzae sp. nov., Geothrix edaphica sp. nov., Geothrix rubra sp. nov., and Geothrix limicola sp. nov., six novel members of Acidobacteriota isolated from soils.</title>
        <authorList>
            <person name="Itoh H."/>
            <person name="Sugisawa Y."/>
            <person name="Mise K."/>
            <person name="Xu Z."/>
            <person name="Kuniyasu M."/>
            <person name="Ushijima N."/>
            <person name="Kawano K."/>
            <person name="Kobayashi E."/>
            <person name="Shiratori Y."/>
            <person name="Masuda Y."/>
            <person name="Senoo K."/>
        </authorList>
    </citation>
    <scope>NUCLEOTIDE SEQUENCE</scope>
    <source>
        <strain evidence="2">Red802</strain>
    </source>
</reference>
<accession>A0ABQ5PUK9</accession>
<dbReference type="PANTHER" id="PTHR13016">
    <property type="entry name" value="AMMECR1 HOMOLOG"/>
    <property type="match status" value="1"/>
</dbReference>
<dbReference type="InterPro" id="IPR023473">
    <property type="entry name" value="AMMECR1"/>
</dbReference>
<gene>
    <name evidence="2" type="ORF">GETHED_04180</name>
</gene>